<evidence type="ECO:0000313" key="1">
    <source>
        <dbReference type="EMBL" id="KAJ9099254.1"/>
    </source>
</evidence>
<dbReference type="EMBL" id="JASBWT010000013">
    <property type="protein sequence ID" value="KAJ9099254.1"/>
    <property type="molecule type" value="Genomic_DNA"/>
</dbReference>
<evidence type="ECO:0000313" key="2">
    <source>
        <dbReference type="Proteomes" id="UP001227268"/>
    </source>
</evidence>
<proteinExistence type="predicted"/>
<reference evidence="1" key="1">
    <citation type="submission" date="2023-04" db="EMBL/GenBank/DDBJ databases">
        <title>Draft Genome sequencing of Naganishia species isolated from polar environments using Oxford Nanopore Technology.</title>
        <authorList>
            <person name="Leo P."/>
            <person name="Venkateswaran K."/>
        </authorList>
    </citation>
    <scope>NUCLEOTIDE SEQUENCE</scope>
    <source>
        <strain evidence="1">MNA-CCFEE 5423</strain>
    </source>
</reference>
<keyword evidence="2" id="KW-1185">Reference proteome</keyword>
<name>A0ACC2VJT3_9TREE</name>
<dbReference type="Proteomes" id="UP001227268">
    <property type="component" value="Unassembled WGS sequence"/>
</dbReference>
<comment type="caution">
    <text evidence="1">The sequence shown here is derived from an EMBL/GenBank/DDBJ whole genome shotgun (WGS) entry which is preliminary data.</text>
</comment>
<accession>A0ACC2VJT3</accession>
<sequence length="426" mass="46480">MRSWTASVPRLARLRARATERTYSCSSSSSSQNANTGSKVNQTSNNTATSSATTSKLRLAMNARKLLGAGGGDGSGRLAMRRESILASHVGRKSVSQISTKSNRHADSNGGFPSSAAAFIANPNAFRPVHLYQPQYALHASFTPAHMPLPVHLGIQTYYKPDSRMKDAAMFTANEEKTRATAINNIVKVAKHDKSSRAHRKRMTNLREHLATVANLSTNPELAASLSATHPLQTKPAETFDQEEQPTLFDGFYSNAFGPSSEFNRSTTFDEMVSARLGHDGNVAGKELTPLQQADRAWDKVLAQMDNAIAASTAVPASSRTTSDLSISDAVSEVESLLGQLGLGNATTNSTTSASSFLRRPSTRRVGRIEQMAFRPSRVSMIGADVQIDQVAWMDSVKRKRKKKISKHKYKKRRKATRSERKKLGK</sequence>
<organism evidence="1 2">
    <name type="scientific">Naganishia friedmannii</name>
    <dbReference type="NCBI Taxonomy" id="89922"/>
    <lineage>
        <taxon>Eukaryota</taxon>
        <taxon>Fungi</taxon>
        <taxon>Dikarya</taxon>
        <taxon>Basidiomycota</taxon>
        <taxon>Agaricomycotina</taxon>
        <taxon>Tremellomycetes</taxon>
        <taxon>Filobasidiales</taxon>
        <taxon>Filobasidiaceae</taxon>
        <taxon>Naganishia</taxon>
    </lineage>
</organism>
<gene>
    <name evidence="1" type="ORF">QFC21_004135</name>
</gene>
<protein>
    <submittedName>
        <fullName evidence="1">Uncharacterized protein</fullName>
    </submittedName>
</protein>